<sequence length="230" mass="25977">PHLFVIGFQEIVELKAQQKEISKVLNSRPGQRSTYVILRSGQLVGTALVIYARSDIVSNIRNVEYVMKKTGLGGMAGNKGGVAIRLDYHDTSICFVTAHLASGKKRIYNFIYAKLIANIRFHNYHVIKFDEAAKKKLQGELYIERQKIMSGNSEKSLISDNVEKKTIHFDNNFITNGDGELEKTNYDRKFDNLFNDFKDDTVTTNDNKIKETGPAVGILINVDENNKKEG</sequence>
<feature type="non-terminal residue" evidence="2">
    <location>
        <position position="1"/>
    </location>
</feature>
<dbReference type="GO" id="GO:0004439">
    <property type="term" value="F:phosphatidylinositol-4,5-bisphosphate 5-phosphatase activity"/>
    <property type="evidence" value="ECO:0007669"/>
    <property type="project" value="TreeGrafter"/>
</dbReference>
<dbReference type="InterPro" id="IPR046985">
    <property type="entry name" value="IP5"/>
</dbReference>
<dbReference type="Proteomes" id="UP000789396">
    <property type="component" value="Unassembled WGS sequence"/>
</dbReference>
<dbReference type="EMBL" id="CAJVPZ010025343">
    <property type="protein sequence ID" value="CAG8722117.1"/>
    <property type="molecule type" value="Genomic_DNA"/>
</dbReference>
<feature type="domain" description="Inositol polyphosphate-related phosphatase" evidence="1">
    <location>
        <begin position="1"/>
        <end position="228"/>
    </location>
</feature>
<dbReference type="AlphaFoldDB" id="A0A9N9ND92"/>
<dbReference type="GO" id="GO:0043813">
    <property type="term" value="F:phosphatidylinositol-3,5-bisphosphate 5-phosphatase activity"/>
    <property type="evidence" value="ECO:0007669"/>
    <property type="project" value="TreeGrafter"/>
</dbReference>
<proteinExistence type="predicted"/>
<evidence type="ECO:0000313" key="3">
    <source>
        <dbReference type="Proteomes" id="UP000789396"/>
    </source>
</evidence>
<protein>
    <submittedName>
        <fullName evidence="2">1407_t:CDS:1</fullName>
    </submittedName>
</protein>
<dbReference type="PANTHER" id="PTHR11200:SF257">
    <property type="entry name" value="PHOSPHOINOSITIDE 5-PHOSPHATASE"/>
    <property type="match status" value="1"/>
</dbReference>
<dbReference type="GO" id="GO:0046856">
    <property type="term" value="P:phosphatidylinositol dephosphorylation"/>
    <property type="evidence" value="ECO:0007669"/>
    <property type="project" value="InterPro"/>
</dbReference>
<name>A0A9N9ND92_9GLOM</name>
<reference evidence="2" key="1">
    <citation type="submission" date="2021-06" db="EMBL/GenBank/DDBJ databases">
        <authorList>
            <person name="Kallberg Y."/>
            <person name="Tangrot J."/>
            <person name="Rosling A."/>
        </authorList>
    </citation>
    <scope>NUCLEOTIDE SEQUENCE</scope>
    <source>
        <strain evidence="2">IN212</strain>
    </source>
</reference>
<dbReference type="Pfam" id="PF22669">
    <property type="entry name" value="Exo_endo_phos2"/>
    <property type="match status" value="1"/>
</dbReference>
<accession>A0A9N9ND92</accession>
<comment type="caution">
    <text evidence="2">The sequence shown here is derived from an EMBL/GenBank/DDBJ whole genome shotgun (WGS) entry which is preliminary data.</text>
</comment>
<evidence type="ECO:0000259" key="1">
    <source>
        <dbReference type="SMART" id="SM00128"/>
    </source>
</evidence>
<dbReference type="OrthoDB" id="405996at2759"/>
<dbReference type="InterPro" id="IPR000300">
    <property type="entry name" value="IPPc"/>
</dbReference>
<dbReference type="SUPFAM" id="SSF56219">
    <property type="entry name" value="DNase I-like"/>
    <property type="match status" value="1"/>
</dbReference>
<dbReference type="Gene3D" id="3.60.10.10">
    <property type="entry name" value="Endonuclease/exonuclease/phosphatase"/>
    <property type="match status" value="1"/>
</dbReference>
<evidence type="ECO:0000313" key="2">
    <source>
        <dbReference type="EMBL" id="CAG8722117.1"/>
    </source>
</evidence>
<dbReference type="InterPro" id="IPR036691">
    <property type="entry name" value="Endo/exonu/phosph_ase_sf"/>
</dbReference>
<gene>
    <name evidence="2" type="ORF">RFULGI_LOCUS11532</name>
</gene>
<organism evidence="2 3">
    <name type="scientific">Racocetra fulgida</name>
    <dbReference type="NCBI Taxonomy" id="60492"/>
    <lineage>
        <taxon>Eukaryota</taxon>
        <taxon>Fungi</taxon>
        <taxon>Fungi incertae sedis</taxon>
        <taxon>Mucoromycota</taxon>
        <taxon>Glomeromycotina</taxon>
        <taxon>Glomeromycetes</taxon>
        <taxon>Diversisporales</taxon>
        <taxon>Gigasporaceae</taxon>
        <taxon>Racocetra</taxon>
    </lineage>
</organism>
<dbReference type="GO" id="GO:0005737">
    <property type="term" value="C:cytoplasm"/>
    <property type="evidence" value="ECO:0007669"/>
    <property type="project" value="TreeGrafter"/>
</dbReference>
<feature type="non-terminal residue" evidence="2">
    <location>
        <position position="230"/>
    </location>
</feature>
<keyword evidence="3" id="KW-1185">Reference proteome</keyword>
<dbReference type="SMART" id="SM00128">
    <property type="entry name" value="IPPc"/>
    <property type="match status" value="1"/>
</dbReference>
<dbReference type="GO" id="GO:0016020">
    <property type="term" value="C:membrane"/>
    <property type="evidence" value="ECO:0007669"/>
    <property type="project" value="TreeGrafter"/>
</dbReference>
<dbReference type="PANTHER" id="PTHR11200">
    <property type="entry name" value="INOSITOL 5-PHOSPHATASE"/>
    <property type="match status" value="1"/>
</dbReference>